<proteinExistence type="predicted"/>
<evidence type="ECO:0000313" key="2">
    <source>
        <dbReference type="EMBL" id="SLM48721.1"/>
    </source>
</evidence>
<dbReference type="RefSeq" id="WP_080887061.1">
    <property type="nucleotide sequence ID" value="NZ_LT828648.1"/>
</dbReference>
<keyword evidence="1" id="KW-0812">Transmembrane</keyword>
<feature type="transmembrane region" description="Helical" evidence="1">
    <location>
        <begin position="7"/>
        <end position="29"/>
    </location>
</feature>
<feature type="transmembrane region" description="Helical" evidence="1">
    <location>
        <begin position="78"/>
        <end position="95"/>
    </location>
</feature>
<reference evidence="2 3" key="1">
    <citation type="submission" date="2017-03" db="EMBL/GenBank/DDBJ databases">
        <authorList>
            <person name="Afonso C.L."/>
            <person name="Miller P.J."/>
            <person name="Scott M.A."/>
            <person name="Spackman E."/>
            <person name="Goraichik I."/>
            <person name="Dimitrov K.M."/>
            <person name="Suarez D.L."/>
            <person name="Swayne D.E."/>
        </authorList>
    </citation>
    <scope>NUCLEOTIDE SEQUENCE [LARGE SCALE GENOMIC DNA]</scope>
    <source>
        <strain evidence="2">Genome sequencing of Nitrospira japonica strain NJ11</strain>
    </source>
</reference>
<gene>
    <name evidence="2" type="ORF">NSJP_2554</name>
</gene>
<keyword evidence="1" id="KW-0472">Membrane</keyword>
<protein>
    <submittedName>
        <fullName evidence="2">Uncharacterized protein</fullName>
    </submittedName>
</protein>
<sequence length="220" mass="24098">MLLLLRRIVSLTLGLVPLFLIWAGLRSLLFPNPPPDPTLYSVRGQNLQPINPLLFFGGGVVGLFGCYRMCRADGGWKWVLVLMAVFVYALILPVMQNGIHGPPGQGASFGTSRQLRYLAHTATRLAREQGKFTCDAATELTQPSLFVQEGQTLSYVIQCVSDATGPVAGTPPERPGTLVFAVSPDRKRAWFTATVLARTPDSHATWIKDNGGRFFIEVQL</sequence>
<keyword evidence="1" id="KW-1133">Transmembrane helix</keyword>
<evidence type="ECO:0000313" key="3">
    <source>
        <dbReference type="Proteomes" id="UP000192042"/>
    </source>
</evidence>
<accession>A0A1W1I718</accession>
<name>A0A1W1I718_9BACT</name>
<dbReference type="OrthoDB" id="9794846at2"/>
<dbReference type="EMBL" id="LT828648">
    <property type="protein sequence ID" value="SLM48721.1"/>
    <property type="molecule type" value="Genomic_DNA"/>
</dbReference>
<dbReference type="KEGG" id="nja:NSJP_2554"/>
<evidence type="ECO:0000256" key="1">
    <source>
        <dbReference type="SAM" id="Phobius"/>
    </source>
</evidence>
<dbReference type="AlphaFoldDB" id="A0A1W1I718"/>
<dbReference type="Proteomes" id="UP000192042">
    <property type="component" value="Chromosome I"/>
</dbReference>
<keyword evidence="3" id="KW-1185">Reference proteome</keyword>
<feature type="transmembrane region" description="Helical" evidence="1">
    <location>
        <begin position="49"/>
        <end position="66"/>
    </location>
</feature>
<organism evidence="2 3">
    <name type="scientific">Nitrospira japonica</name>
    <dbReference type="NCBI Taxonomy" id="1325564"/>
    <lineage>
        <taxon>Bacteria</taxon>
        <taxon>Pseudomonadati</taxon>
        <taxon>Nitrospirota</taxon>
        <taxon>Nitrospiria</taxon>
        <taxon>Nitrospirales</taxon>
        <taxon>Nitrospiraceae</taxon>
        <taxon>Nitrospira</taxon>
    </lineage>
</organism>